<gene>
    <name evidence="2" type="ORF">DYI37_05875</name>
</gene>
<dbReference type="OrthoDB" id="283968at2"/>
<reference evidence="2 3" key="1">
    <citation type="submission" date="2018-08" db="EMBL/GenBank/DDBJ databases">
        <title>Fulvimarina sp. 85, whole genome shotgun sequence.</title>
        <authorList>
            <person name="Tuo L."/>
        </authorList>
    </citation>
    <scope>NUCLEOTIDE SEQUENCE [LARGE SCALE GENOMIC DNA]</scope>
    <source>
        <strain evidence="2 3">85</strain>
    </source>
</reference>
<evidence type="ECO:0000313" key="3">
    <source>
        <dbReference type="Proteomes" id="UP000264310"/>
    </source>
</evidence>
<name>A0A371X7Z1_9HYPH</name>
<organism evidence="2 3">
    <name type="scientific">Fulvimarina endophytica</name>
    <dbReference type="NCBI Taxonomy" id="2293836"/>
    <lineage>
        <taxon>Bacteria</taxon>
        <taxon>Pseudomonadati</taxon>
        <taxon>Pseudomonadota</taxon>
        <taxon>Alphaproteobacteria</taxon>
        <taxon>Hyphomicrobiales</taxon>
        <taxon>Aurantimonadaceae</taxon>
        <taxon>Fulvimarina</taxon>
    </lineage>
</organism>
<evidence type="ECO:0000259" key="1">
    <source>
        <dbReference type="Pfam" id="PF11160"/>
    </source>
</evidence>
<dbReference type="RefSeq" id="WP_116682251.1">
    <property type="nucleotide sequence ID" value="NZ_QURL01000002.1"/>
</dbReference>
<dbReference type="InterPro" id="IPR021331">
    <property type="entry name" value="Hva1_TUDOR"/>
</dbReference>
<dbReference type="Proteomes" id="UP000264310">
    <property type="component" value="Unassembled WGS sequence"/>
</dbReference>
<protein>
    <submittedName>
        <fullName evidence="2">DUF2945 domain-containing protein</fullName>
    </submittedName>
</protein>
<comment type="caution">
    <text evidence="2">The sequence shown here is derived from an EMBL/GenBank/DDBJ whole genome shotgun (WGS) entry which is preliminary data.</text>
</comment>
<accession>A0A371X7Z1</accession>
<dbReference type="EMBL" id="QURL01000002">
    <property type="protein sequence ID" value="RFC65353.1"/>
    <property type="molecule type" value="Genomic_DNA"/>
</dbReference>
<dbReference type="Pfam" id="PF11160">
    <property type="entry name" value="Hva1_TUDOR"/>
    <property type="match status" value="1"/>
</dbReference>
<feature type="domain" description="Hypervirulence associated protein TUDOR" evidence="1">
    <location>
        <begin position="7"/>
        <end position="68"/>
    </location>
</feature>
<keyword evidence="3" id="KW-1185">Reference proteome</keyword>
<dbReference type="AlphaFoldDB" id="A0A371X7Z1"/>
<sequence length="73" mass="8210">MVAYRKGEYVAWNWGNGTAKGKVKDHWAEEVTKTIDGSEITRKGEEGNEAFLIEQDDGSQVMKLASELHKPED</sequence>
<evidence type="ECO:0000313" key="2">
    <source>
        <dbReference type="EMBL" id="RFC65353.1"/>
    </source>
</evidence>
<proteinExistence type="predicted"/>